<reference evidence="1" key="1">
    <citation type="submission" date="2021-05" db="EMBL/GenBank/DDBJ databases">
        <authorList>
            <person name="Scholz U."/>
            <person name="Mascher M."/>
            <person name="Fiebig A."/>
        </authorList>
    </citation>
    <scope>NUCLEOTIDE SEQUENCE [LARGE SCALE GENOMIC DNA]</scope>
</reference>
<accession>A0ACD5U132</accession>
<name>A0ACD5U132_AVESA</name>
<protein>
    <submittedName>
        <fullName evidence="1">Uncharacterized protein</fullName>
    </submittedName>
</protein>
<keyword evidence="2" id="KW-1185">Reference proteome</keyword>
<dbReference type="Proteomes" id="UP001732700">
    <property type="component" value="Chromosome 1D"/>
</dbReference>
<sequence>MEENASTEGDGGVFHGLRIRLEGFDTEREDEYHKRIRRQSGKIEKNYDWMGLYFITSSEKVQNLDPIAVLARSKGAIVVNELWLDDSLKNGALADTGNILYRPPVELGGVKGSQCLKIAHTGFHCKDSEYIKRLVEMLGAETVEITDCSYLLCSTLEDYNASKEMRDLSRVNLKWLEDCVSDWTILSVDDDRYISWPRKVRNYRTPIKEKDHVTSQREDPSTGNKSKSQLGKGSRGSPDEETLVKRKAESSGNKNLHPPPERDQATSSKRFLSFNCQRLSDLSGRDLVVTVQIPCSRKQRDVGTELIKGVLLGCYTEIVDIHNRGECIRNAITASGFIVSVQSYKVTLEHAQLVPYDEKLAKENKDHFVKMVKKLFNEKHWPVPADICVWISCIMDGVPDNVLKKHINMQHQLDIFGSFTAMYYVLLNLKEPPEDLLTYLLVVDSNMMERYKTWKEKGFDWDLLNHSLTYIHPNQIELTRLRNKHKGMDTEETISCEPKERQADVFGLLETIIDCFMHQAKKYQQLLIPILLTEDYARLLSDLQTRLFELGLLGNLR</sequence>
<proteinExistence type="predicted"/>
<dbReference type="EnsemblPlants" id="AVESA.00010b.r2.1DG0157980.1">
    <property type="protein sequence ID" value="AVESA.00010b.r2.1DG0157980.1.CDS"/>
    <property type="gene ID" value="AVESA.00010b.r2.1DG0157980"/>
</dbReference>
<reference evidence="1" key="2">
    <citation type="submission" date="2025-09" db="UniProtKB">
        <authorList>
            <consortium name="EnsemblPlants"/>
        </authorList>
    </citation>
    <scope>IDENTIFICATION</scope>
</reference>
<evidence type="ECO:0000313" key="1">
    <source>
        <dbReference type="EnsemblPlants" id="AVESA.00010b.r2.1DG0157980.1.CDS"/>
    </source>
</evidence>
<evidence type="ECO:0000313" key="2">
    <source>
        <dbReference type="Proteomes" id="UP001732700"/>
    </source>
</evidence>
<organism evidence="1 2">
    <name type="scientific">Avena sativa</name>
    <name type="common">Oat</name>
    <dbReference type="NCBI Taxonomy" id="4498"/>
    <lineage>
        <taxon>Eukaryota</taxon>
        <taxon>Viridiplantae</taxon>
        <taxon>Streptophyta</taxon>
        <taxon>Embryophyta</taxon>
        <taxon>Tracheophyta</taxon>
        <taxon>Spermatophyta</taxon>
        <taxon>Magnoliopsida</taxon>
        <taxon>Liliopsida</taxon>
        <taxon>Poales</taxon>
        <taxon>Poaceae</taxon>
        <taxon>BOP clade</taxon>
        <taxon>Pooideae</taxon>
        <taxon>Poodae</taxon>
        <taxon>Poeae</taxon>
        <taxon>Poeae Chloroplast Group 1 (Aveneae type)</taxon>
        <taxon>Aveninae</taxon>
        <taxon>Avena</taxon>
    </lineage>
</organism>